<reference evidence="3" key="1">
    <citation type="journal article" date="2013" name="Nature">
        <title>Draft genome of the wheat A-genome progenitor Triticum urartu.</title>
        <authorList>
            <person name="Ling H.Q."/>
            <person name="Zhao S."/>
            <person name="Liu D."/>
            <person name="Wang J."/>
            <person name="Sun H."/>
            <person name="Zhang C."/>
            <person name="Fan H."/>
            <person name="Li D."/>
            <person name="Dong L."/>
            <person name="Tao Y."/>
            <person name="Gao C."/>
            <person name="Wu H."/>
            <person name="Li Y."/>
            <person name="Cui Y."/>
            <person name="Guo X."/>
            <person name="Zheng S."/>
            <person name="Wang B."/>
            <person name="Yu K."/>
            <person name="Liang Q."/>
            <person name="Yang W."/>
            <person name="Lou X."/>
            <person name="Chen J."/>
            <person name="Feng M."/>
            <person name="Jian J."/>
            <person name="Zhang X."/>
            <person name="Luo G."/>
            <person name="Jiang Y."/>
            <person name="Liu J."/>
            <person name="Wang Z."/>
            <person name="Sha Y."/>
            <person name="Zhang B."/>
            <person name="Wu H."/>
            <person name="Tang D."/>
            <person name="Shen Q."/>
            <person name="Xue P."/>
            <person name="Zou S."/>
            <person name="Wang X."/>
            <person name="Liu X."/>
            <person name="Wang F."/>
            <person name="Yang Y."/>
            <person name="An X."/>
            <person name="Dong Z."/>
            <person name="Zhang K."/>
            <person name="Zhang X."/>
            <person name="Luo M.C."/>
            <person name="Dvorak J."/>
            <person name="Tong Y."/>
            <person name="Wang J."/>
            <person name="Yang H."/>
            <person name="Li Z."/>
            <person name="Wang D."/>
            <person name="Zhang A."/>
            <person name="Wang J."/>
        </authorList>
    </citation>
    <scope>NUCLEOTIDE SEQUENCE</scope>
    <source>
        <strain evidence="3">cv. G1812</strain>
    </source>
</reference>
<dbReference type="Pfam" id="PF13365">
    <property type="entry name" value="Trypsin_2"/>
    <property type="match status" value="1"/>
</dbReference>
<dbReference type="SUPFAM" id="SSF50494">
    <property type="entry name" value="Trypsin-like serine proteases"/>
    <property type="match status" value="1"/>
</dbReference>
<accession>A0A8R7UCV8</accession>
<evidence type="ECO:0000313" key="2">
    <source>
        <dbReference type="EnsemblPlants" id="TuG1812G0500000346.01.T01"/>
    </source>
</evidence>
<organism evidence="2 3">
    <name type="scientific">Triticum urartu</name>
    <name type="common">Red wild einkorn</name>
    <name type="synonym">Crithodium urartu</name>
    <dbReference type="NCBI Taxonomy" id="4572"/>
    <lineage>
        <taxon>Eukaryota</taxon>
        <taxon>Viridiplantae</taxon>
        <taxon>Streptophyta</taxon>
        <taxon>Embryophyta</taxon>
        <taxon>Tracheophyta</taxon>
        <taxon>Spermatophyta</taxon>
        <taxon>Magnoliopsida</taxon>
        <taxon>Liliopsida</taxon>
        <taxon>Poales</taxon>
        <taxon>Poaceae</taxon>
        <taxon>BOP clade</taxon>
        <taxon>Pooideae</taxon>
        <taxon>Triticodae</taxon>
        <taxon>Triticeae</taxon>
        <taxon>Triticinae</taxon>
        <taxon>Triticum</taxon>
    </lineage>
</organism>
<proteinExistence type="predicted"/>
<reference evidence="2" key="3">
    <citation type="submission" date="2022-06" db="UniProtKB">
        <authorList>
            <consortium name="EnsemblPlants"/>
        </authorList>
    </citation>
    <scope>IDENTIFICATION</scope>
</reference>
<feature type="signal peptide" evidence="1">
    <location>
        <begin position="1"/>
        <end position="20"/>
    </location>
</feature>
<feature type="chain" id="PRO_5035716012" evidence="1">
    <location>
        <begin position="21"/>
        <end position="158"/>
    </location>
</feature>
<evidence type="ECO:0000313" key="3">
    <source>
        <dbReference type="Proteomes" id="UP000015106"/>
    </source>
</evidence>
<dbReference type="PANTHER" id="PTHR47389">
    <property type="entry name" value="OS09G0436400 PROTEIN"/>
    <property type="match status" value="1"/>
</dbReference>
<dbReference type="InterPro" id="IPR009003">
    <property type="entry name" value="Peptidase_S1_PA"/>
</dbReference>
<dbReference type="EnsemblPlants" id="TuG1812G0500000346.01.T01">
    <property type="protein sequence ID" value="TuG1812G0500000346.01.T01"/>
    <property type="gene ID" value="TuG1812G0500000346.01"/>
</dbReference>
<dbReference type="Proteomes" id="UP000015106">
    <property type="component" value="Chromosome 5"/>
</dbReference>
<protein>
    <submittedName>
        <fullName evidence="2">Uncharacterized protein</fullName>
    </submittedName>
</protein>
<keyword evidence="3" id="KW-1185">Reference proteome</keyword>
<reference evidence="2" key="2">
    <citation type="submission" date="2018-03" db="EMBL/GenBank/DDBJ databases">
        <title>The Triticum urartu genome reveals the dynamic nature of wheat genome evolution.</title>
        <authorList>
            <person name="Ling H."/>
            <person name="Ma B."/>
            <person name="Shi X."/>
            <person name="Liu H."/>
            <person name="Dong L."/>
            <person name="Sun H."/>
            <person name="Cao Y."/>
            <person name="Gao Q."/>
            <person name="Zheng S."/>
            <person name="Li Y."/>
            <person name="Yu Y."/>
            <person name="Du H."/>
            <person name="Qi M."/>
            <person name="Li Y."/>
            <person name="Yu H."/>
            <person name="Cui Y."/>
            <person name="Wang N."/>
            <person name="Chen C."/>
            <person name="Wu H."/>
            <person name="Zhao Y."/>
            <person name="Zhang J."/>
            <person name="Li Y."/>
            <person name="Zhou W."/>
            <person name="Zhang B."/>
            <person name="Hu W."/>
            <person name="Eijk M."/>
            <person name="Tang J."/>
            <person name="Witsenboer H."/>
            <person name="Zhao S."/>
            <person name="Li Z."/>
            <person name="Zhang A."/>
            <person name="Wang D."/>
            <person name="Liang C."/>
        </authorList>
    </citation>
    <scope>NUCLEOTIDE SEQUENCE [LARGE SCALE GENOMIC DNA]</scope>
    <source>
        <strain evidence="2">cv. G1812</strain>
    </source>
</reference>
<name>A0A8R7UCV8_TRIUA</name>
<dbReference type="PANTHER" id="PTHR47389:SF5">
    <property type="entry name" value="OS09G0436700 PROTEIN"/>
    <property type="match status" value="1"/>
</dbReference>
<evidence type="ECO:0000256" key="1">
    <source>
        <dbReference type="SAM" id="SignalP"/>
    </source>
</evidence>
<keyword evidence="1" id="KW-0732">Signal</keyword>
<dbReference type="Gene3D" id="2.40.10.120">
    <property type="match status" value="1"/>
</dbReference>
<dbReference type="Gramene" id="TuG1812G0500000346.01.T01">
    <property type="protein sequence ID" value="TuG1812G0500000346.01.T01"/>
    <property type="gene ID" value="TuG1812G0500000346.01"/>
</dbReference>
<sequence length="158" mass="17637">SLITVTVCVLDGALLFQCTGIVYEFDDAIKTTKILTSSRICCKLWHPKLKVFVHLSNDTKVEARFLFFNKHYQVALLQIVTEHTLMPASFGSRPNYDQQVFFLGRDKDYLLIVRSGSILGLEQPFAGQNHYLFSRAGSPVACTGGPVIDKHGQVIGIM</sequence>
<dbReference type="AlphaFoldDB" id="A0A8R7UCV8"/>